<feature type="binding site" evidence="4">
    <location>
        <begin position="3"/>
        <end position="7"/>
    </location>
    <ligand>
        <name>ATP</name>
        <dbReference type="ChEBI" id="CHEBI:30616"/>
    </ligand>
</feature>
<comment type="cofactor">
    <cofactor evidence="5">
        <name>Mg(2+)</name>
        <dbReference type="ChEBI" id="CHEBI:18420"/>
    </cofactor>
</comment>
<dbReference type="RefSeq" id="WP_072287096.1">
    <property type="nucleotide sequence ID" value="NZ_CP015455.1"/>
</dbReference>
<dbReference type="GO" id="GO:0009396">
    <property type="term" value="P:folic acid-containing compound biosynthetic process"/>
    <property type="evidence" value="ECO:0007669"/>
    <property type="project" value="TreeGrafter"/>
</dbReference>
<keyword evidence="3 4" id="KW-0067">ATP-binding</keyword>
<keyword evidence="7" id="KW-1185">Reference proteome</keyword>
<dbReference type="PIRSF" id="PIRSF006806">
    <property type="entry name" value="FTHF_cligase"/>
    <property type="match status" value="1"/>
</dbReference>
<dbReference type="KEGG" id="pace:A6070_03555"/>
<reference evidence="6 7" key="1">
    <citation type="journal article" date="2017" name="Genome Announc.">
        <title>Complete Genome Sequences of Two Acetylene-Fermenting Pelobacter acetylenicus Strains.</title>
        <authorList>
            <person name="Sutton J.M."/>
            <person name="Baesman S.M."/>
            <person name="Fierst J.L."/>
            <person name="Poret-Peterson A.T."/>
            <person name="Oremland R.S."/>
            <person name="Dunlap D.S."/>
            <person name="Akob D.M."/>
        </authorList>
    </citation>
    <scope>NUCLEOTIDE SEQUENCE [LARGE SCALE GENOMIC DNA]</scope>
    <source>
        <strain evidence="6 7">DSM 3247</strain>
    </source>
</reference>
<gene>
    <name evidence="6" type="ORF">A7E75_09580</name>
</gene>
<comment type="similarity">
    <text evidence="1 5">Belongs to the 5-formyltetrahydrofolate cyclo-ligase family.</text>
</comment>
<comment type="catalytic activity">
    <reaction evidence="5">
        <text>(6S)-5-formyl-5,6,7,8-tetrahydrofolate + ATP = (6R)-5,10-methenyltetrahydrofolate + ADP + phosphate</text>
        <dbReference type="Rhea" id="RHEA:10488"/>
        <dbReference type="ChEBI" id="CHEBI:30616"/>
        <dbReference type="ChEBI" id="CHEBI:43474"/>
        <dbReference type="ChEBI" id="CHEBI:57455"/>
        <dbReference type="ChEBI" id="CHEBI:57457"/>
        <dbReference type="ChEBI" id="CHEBI:456216"/>
        <dbReference type="EC" id="6.3.3.2"/>
    </reaction>
</comment>
<dbReference type="GO" id="GO:0046872">
    <property type="term" value="F:metal ion binding"/>
    <property type="evidence" value="ECO:0007669"/>
    <property type="project" value="UniProtKB-KW"/>
</dbReference>
<dbReference type="PANTHER" id="PTHR23407">
    <property type="entry name" value="ATPASE INHIBITOR/5-FORMYLTETRAHYDROFOLATE CYCLO-LIGASE"/>
    <property type="match status" value="1"/>
</dbReference>
<evidence type="ECO:0000256" key="4">
    <source>
        <dbReference type="PIRSR" id="PIRSR006806-1"/>
    </source>
</evidence>
<feature type="binding site" evidence="4">
    <location>
        <begin position="129"/>
        <end position="137"/>
    </location>
    <ligand>
        <name>ATP</name>
        <dbReference type="ChEBI" id="CHEBI:30616"/>
    </ligand>
</feature>
<sequence>MPKKSLRSIMLARRKHLAAEVCLSHSIRIQRRLVMLDVFKSACCVALYSPIFNEVFTEEVFHQALRAGKVVVYPRVRGESLDFVSVSSPAEFAPGAFGVMEPTGSHLIPPSALDLILVPGVAFDLFGNRLGYGKGFYDRVLCLGSRSAISVGLCYEMQLLDELPVEDHDAGLDLLITEERVCPFTQSGRRLLQET</sequence>
<name>A0A1L3GH29_SYNAC</name>
<evidence type="ECO:0000256" key="3">
    <source>
        <dbReference type="ARBA" id="ARBA00022840"/>
    </source>
</evidence>
<dbReference type="SUPFAM" id="SSF100950">
    <property type="entry name" value="NagB/RpiA/CoA transferase-like"/>
    <property type="match status" value="1"/>
</dbReference>
<protein>
    <recommendedName>
        <fullName evidence="5">5-formyltetrahydrofolate cyclo-ligase</fullName>
        <ecNumber evidence="5">6.3.3.2</ecNumber>
    </recommendedName>
</protein>
<dbReference type="InterPro" id="IPR024185">
    <property type="entry name" value="FTHF_cligase-like_sf"/>
</dbReference>
<dbReference type="PANTHER" id="PTHR23407:SF1">
    <property type="entry name" value="5-FORMYLTETRAHYDROFOLATE CYCLO-LIGASE"/>
    <property type="match status" value="1"/>
</dbReference>
<dbReference type="Pfam" id="PF01812">
    <property type="entry name" value="5-FTHF_cyc-lig"/>
    <property type="match status" value="1"/>
</dbReference>
<dbReference type="GO" id="GO:0035999">
    <property type="term" value="P:tetrahydrofolate interconversion"/>
    <property type="evidence" value="ECO:0007669"/>
    <property type="project" value="TreeGrafter"/>
</dbReference>
<dbReference type="AlphaFoldDB" id="A0A1L3GH29"/>
<feature type="binding site" evidence="4">
    <location>
        <position position="54"/>
    </location>
    <ligand>
        <name>substrate</name>
    </ligand>
</feature>
<dbReference type="GO" id="GO:0005524">
    <property type="term" value="F:ATP binding"/>
    <property type="evidence" value="ECO:0007669"/>
    <property type="project" value="UniProtKB-KW"/>
</dbReference>
<accession>A0A1L3GH29</accession>
<dbReference type="NCBIfam" id="TIGR02727">
    <property type="entry name" value="MTHFS_bact"/>
    <property type="match status" value="1"/>
</dbReference>
<dbReference type="Gene3D" id="3.40.50.10420">
    <property type="entry name" value="NagB/RpiA/CoA transferase-like"/>
    <property type="match status" value="1"/>
</dbReference>
<keyword evidence="5" id="KW-0479">Metal-binding</keyword>
<dbReference type="STRING" id="29542.A6070_03555"/>
<dbReference type="EC" id="6.3.3.2" evidence="5"/>
<evidence type="ECO:0000313" key="7">
    <source>
        <dbReference type="Proteomes" id="UP000182264"/>
    </source>
</evidence>
<evidence type="ECO:0000256" key="2">
    <source>
        <dbReference type="ARBA" id="ARBA00022741"/>
    </source>
</evidence>
<keyword evidence="5" id="KW-0460">Magnesium</keyword>
<dbReference type="Proteomes" id="UP000182264">
    <property type="component" value="Chromosome"/>
</dbReference>
<proteinExistence type="inferred from homology"/>
<keyword evidence="6" id="KW-0436">Ligase</keyword>
<organism evidence="6 7">
    <name type="scientific">Syntrophotalea acetylenica</name>
    <name type="common">Pelobacter acetylenicus</name>
    <dbReference type="NCBI Taxonomy" id="29542"/>
    <lineage>
        <taxon>Bacteria</taxon>
        <taxon>Pseudomonadati</taxon>
        <taxon>Thermodesulfobacteriota</taxon>
        <taxon>Desulfuromonadia</taxon>
        <taxon>Desulfuromonadales</taxon>
        <taxon>Syntrophotaleaceae</taxon>
        <taxon>Syntrophotalea</taxon>
    </lineage>
</organism>
<dbReference type="InterPro" id="IPR037171">
    <property type="entry name" value="NagB/RpiA_transferase-like"/>
</dbReference>
<dbReference type="OrthoDB" id="9801938at2"/>
<evidence type="ECO:0000256" key="5">
    <source>
        <dbReference type="RuleBase" id="RU361279"/>
    </source>
</evidence>
<evidence type="ECO:0000313" key="6">
    <source>
        <dbReference type="EMBL" id="APG25246.1"/>
    </source>
</evidence>
<dbReference type="InterPro" id="IPR002698">
    <property type="entry name" value="FTHF_cligase"/>
</dbReference>
<keyword evidence="2 4" id="KW-0547">Nucleotide-binding</keyword>
<evidence type="ECO:0000256" key="1">
    <source>
        <dbReference type="ARBA" id="ARBA00010638"/>
    </source>
</evidence>
<dbReference type="EMBL" id="CP015518">
    <property type="protein sequence ID" value="APG25246.1"/>
    <property type="molecule type" value="Genomic_DNA"/>
</dbReference>
<dbReference type="GO" id="GO:0030272">
    <property type="term" value="F:5-formyltetrahydrofolate cyclo-ligase activity"/>
    <property type="evidence" value="ECO:0007669"/>
    <property type="project" value="UniProtKB-EC"/>
</dbReference>